<gene>
    <name evidence="1" type="ORF">LTS18_014847</name>
</gene>
<comment type="caution">
    <text evidence="1">The sequence shown here is derived from an EMBL/GenBank/DDBJ whole genome shotgun (WGS) entry which is preliminary data.</text>
</comment>
<sequence length="201" mass="21802">HRTNTKLAPQVSRRLLARIAKAARGGYFGPDPTSRPRVTDIKTLSAVQTERLALTFKNTKGKSNHKGENQASVRAETPTMQDAYPSPPCTSHRTMRTTGLATDPPLEDVSQPVQARGRGRGRAGRQHIARSRALRRASVRGAQAGNAGAVTFDEHPDSPRLGTKQSDGTERAAFQVQHSADAENGEAGPSLFYRRKGPQNM</sequence>
<organism evidence="1 2">
    <name type="scientific">Coniosporium uncinatum</name>
    <dbReference type="NCBI Taxonomy" id="93489"/>
    <lineage>
        <taxon>Eukaryota</taxon>
        <taxon>Fungi</taxon>
        <taxon>Dikarya</taxon>
        <taxon>Ascomycota</taxon>
        <taxon>Pezizomycotina</taxon>
        <taxon>Dothideomycetes</taxon>
        <taxon>Dothideomycetes incertae sedis</taxon>
        <taxon>Coniosporium</taxon>
    </lineage>
</organism>
<accession>A0ACC3CUM6</accession>
<name>A0ACC3CUM6_9PEZI</name>
<proteinExistence type="predicted"/>
<protein>
    <submittedName>
        <fullName evidence="1">Uncharacterized protein</fullName>
    </submittedName>
</protein>
<reference evidence="1" key="1">
    <citation type="submission" date="2024-09" db="EMBL/GenBank/DDBJ databases">
        <title>Black Yeasts Isolated from many extreme environments.</title>
        <authorList>
            <person name="Coleine C."/>
            <person name="Stajich J.E."/>
            <person name="Selbmann L."/>
        </authorList>
    </citation>
    <scope>NUCLEOTIDE SEQUENCE</scope>
    <source>
        <strain evidence="1">CCFEE 5737</strain>
    </source>
</reference>
<feature type="non-terminal residue" evidence="1">
    <location>
        <position position="1"/>
    </location>
</feature>
<evidence type="ECO:0000313" key="2">
    <source>
        <dbReference type="Proteomes" id="UP001186974"/>
    </source>
</evidence>
<feature type="non-terminal residue" evidence="1">
    <location>
        <position position="201"/>
    </location>
</feature>
<dbReference type="EMBL" id="JAWDJW010011168">
    <property type="protein sequence ID" value="KAK3044990.1"/>
    <property type="molecule type" value="Genomic_DNA"/>
</dbReference>
<keyword evidence="2" id="KW-1185">Reference proteome</keyword>
<evidence type="ECO:0000313" key="1">
    <source>
        <dbReference type="EMBL" id="KAK3044990.1"/>
    </source>
</evidence>
<dbReference type="Proteomes" id="UP001186974">
    <property type="component" value="Unassembled WGS sequence"/>
</dbReference>